<proteinExistence type="predicted"/>
<name>A0A396IJL7_MEDTR</name>
<reference evidence="2" key="1">
    <citation type="journal article" date="2018" name="Nat. Plants">
        <title>Whole-genome landscape of Medicago truncatula symbiotic genes.</title>
        <authorList>
            <person name="Pecrix Y."/>
            <person name="Staton S.E."/>
            <person name="Sallet E."/>
            <person name="Lelandais-Briere C."/>
            <person name="Moreau S."/>
            <person name="Carrere S."/>
            <person name="Blein T."/>
            <person name="Jardinaud M.F."/>
            <person name="Latrasse D."/>
            <person name="Zouine M."/>
            <person name="Zahm M."/>
            <person name="Kreplak J."/>
            <person name="Mayjonade B."/>
            <person name="Satge C."/>
            <person name="Perez M."/>
            <person name="Cauet S."/>
            <person name="Marande W."/>
            <person name="Chantry-Darmon C."/>
            <person name="Lopez-Roques C."/>
            <person name="Bouchez O."/>
            <person name="Berard A."/>
            <person name="Debelle F."/>
            <person name="Munos S."/>
            <person name="Bendahmane A."/>
            <person name="Berges H."/>
            <person name="Niebel A."/>
            <person name="Buitink J."/>
            <person name="Frugier F."/>
            <person name="Benhamed M."/>
            <person name="Crespi M."/>
            <person name="Gouzy J."/>
            <person name="Gamas P."/>
        </authorList>
    </citation>
    <scope>NUCLEOTIDE SEQUENCE [LARGE SCALE GENOMIC DNA]</scope>
    <source>
        <strain evidence="2">cv. Jemalong A17</strain>
    </source>
</reference>
<gene>
    <name evidence="1" type="ORF">MtrunA17_Chr3g0083731</name>
</gene>
<dbReference type="EMBL" id="PSQE01000003">
    <property type="protein sequence ID" value="RHN65782.1"/>
    <property type="molecule type" value="Genomic_DNA"/>
</dbReference>
<organism evidence="1 2">
    <name type="scientific">Medicago truncatula</name>
    <name type="common">Barrel medic</name>
    <name type="synonym">Medicago tribuloides</name>
    <dbReference type="NCBI Taxonomy" id="3880"/>
    <lineage>
        <taxon>Eukaryota</taxon>
        <taxon>Viridiplantae</taxon>
        <taxon>Streptophyta</taxon>
        <taxon>Embryophyta</taxon>
        <taxon>Tracheophyta</taxon>
        <taxon>Spermatophyta</taxon>
        <taxon>Magnoliopsida</taxon>
        <taxon>eudicotyledons</taxon>
        <taxon>Gunneridae</taxon>
        <taxon>Pentapetalae</taxon>
        <taxon>rosids</taxon>
        <taxon>fabids</taxon>
        <taxon>Fabales</taxon>
        <taxon>Fabaceae</taxon>
        <taxon>Papilionoideae</taxon>
        <taxon>50 kb inversion clade</taxon>
        <taxon>NPAAA clade</taxon>
        <taxon>Hologalegina</taxon>
        <taxon>IRL clade</taxon>
        <taxon>Trifolieae</taxon>
        <taxon>Medicago</taxon>
    </lineage>
</organism>
<dbReference type="AlphaFoldDB" id="A0A396IJL7"/>
<dbReference type="Gramene" id="rna13671">
    <property type="protein sequence ID" value="RHN65782.1"/>
    <property type="gene ID" value="gene13671"/>
</dbReference>
<comment type="caution">
    <text evidence="1">The sequence shown here is derived from an EMBL/GenBank/DDBJ whole genome shotgun (WGS) entry which is preliminary data.</text>
</comment>
<protein>
    <submittedName>
        <fullName evidence="1">Uncharacterized protein</fullName>
    </submittedName>
</protein>
<accession>A0A396IJL7</accession>
<evidence type="ECO:0000313" key="2">
    <source>
        <dbReference type="Proteomes" id="UP000265566"/>
    </source>
</evidence>
<sequence length="53" mass="6235">MPKQSLSFLRSITIQFCDELELFSLGGLPIPKLIYLEVQNRKKHYGWPSRNEI</sequence>
<dbReference type="Proteomes" id="UP000265566">
    <property type="component" value="Chromosome 3"/>
</dbReference>
<evidence type="ECO:0000313" key="1">
    <source>
        <dbReference type="EMBL" id="RHN65782.1"/>
    </source>
</evidence>